<proteinExistence type="predicted"/>
<dbReference type="eggNOG" id="ENOG502SB3U">
    <property type="taxonomic scope" value="Eukaryota"/>
</dbReference>
<feature type="compositionally biased region" description="Low complexity" evidence="1">
    <location>
        <begin position="262"/>
        <end position="272"/>
    </location>
</feature>
<feature type="compositionally biased region" description="Basic and acidic residues" evidence="1">
    <location>
        <begin position="478"/>
        <end position="493"/>
    </location>
</feature>
<sequence length="762" mass="84425">MEEAAKSIESLAKHILPVKPHCLSIDPTIRYRPHPDERRLEEQDFRPLQYKTFISHADRGVTLTRAYFDVREEPVNPHNATSNAPTPRSDPTKPITKLSLKDYKNRAKAPDGESTPKSRAPPNNPIALKPKPLPLPSKHAPEAVAKDMESLGDAKKGTSNSKIEANRRHSPLPETKKRALTRDEDTRPVKRIKGEDATPNAPSVRLLKADPPNKLERKISHEKKPSKDLRPIPGATTNGRSALGNLGNRSASPKSITRVNGSQKSTTSNSTPKKTEGNSHSQTSSVPPLLSPLRIAGLDARSEDPETIRASPKKKIEDNNSTKPPIKKARNDREPSPDPKKRRGVIKIPPLLSPTLPPIVMEELAKVAKTSSSKPSSQKGSQVSDSSQPPSAQKTVKSTKREETIHVESKKEVEKKKEPESFVVTLKYKKRIAKTVERLLALPPGGKRKADGLKREERAARERSDSLEPGVARKRPRTGTEVHPPEAAKRPRTSENPQPSTPLPKQASVMTRVTSSSSLAGTPGTANELTPSTQLPEAKRIPVDLEQVKKLQSKAKTFRELGTRLKHERDALMRNARPPDPELHAAMGAGTQALLAYMLSFKLEADSRDLEQKARFPNPWKDMIRLIRAIKTDCQTHNQLSALLMRIEGICLVYLARALWCYPNQPEAARELLQNSKDQQETWRQAEKARRGLGMYDGSNSSNDGGPVGKLVDRLGPWSSPEDAIPIVIEILRKTIRFNGQWKPADELARWSHSLTNGVPPN</sequence>
<dbReference type="STRING" id="1287681.M7TIK5"/>
<feature type="compositionally biased region" description="Basic and acidic residues" evidence="1">
    <location>
        <begin position="207"/>
        <end position="230"/>
    </location>
</feature>
<dbReference type="Proteomes" id="UP000012174">
    <property type="component" value="Unassembled WGS sequence"/>
</dbReference>
<dbReference type="OMA" id="NWAVGHD"/>
<feature type="compositionally biased region" description="Polar residues" evidence="1">
    <location>
        <begin position="508"/>
        <end position="535"/>
    </location>
</feature>
<feature type="compositionally biased region" description="Polar residues" evidence="1">
    <location>
        <begin position="247"/>
        <end position="261"/>
    </location>
</feature>
<name>M7TIK5_EUTLA</name>
<feature type="compositionally biased region" description="Basic and acidic residues" evidence="1">
    <location>
        <begin position="448"/>
        <end position="466"/>
    </location>
</feature>
<feature type="compositionally biased region" description="Basic and acidic residues" evidence="1">
    <location>
        <begin position="174"/>
        <end position="196"/>
    </location>
</feature>
<feature type="compositionally biased region" description="Low complexity" evidence="1">
    <location>
        <begin position="367"/>
        <end position="388"/>
    </location>
</feature>
<organism evidence="2 3">
    <name type="scientific">Eutypa lata (strain UCR-EL1)</name>
    <name type="common">Grapevine dieback disease fungus</name>
    <name type="synonym">Eutypa armeniacae</name>
    <dbReference type="NCBI Taxonomy" id="1287681"/>
    <lineage>
        <taxon>Eukaryota</taxon>
        <taxon>Fungi</taxon>
        <taxon>Dikarya</taxon>
        <taxon>Ascomycota</taxon>
        <taxon>Pezizomycotina</taxon>
        <taxon>Sordariomycetes</taxon>
        <taxon>Xylariomycetidae</taxon>
        <taxon>Xylariales</taxon>
        <taxon>Diatrypaceae</taxon>
        <taxon>Eutypa</taxon>
    </lineage>
</organism>
<feature type="compositionally biased region" description="Basic and acidic residues" evidence="1">
    <location>
        <begin position="99"/>
        <end position="116"/>
    </location>
</feature>
<feature type="region of interest" description="Disordered" evidence="1">
    <location>
        <begin position="72"/>
        <end position="421"/>
    </location>
</feature>
<feature type="compositionally biased region" description="Basic and acidic residues" evidence="1">
    <location>
        <begin position="139"/>
        <end position="156"/>
    </location>
</feature>
<evidence type="ECO:0000256" key="1">
    <source>
        <dbReference type="SAM" id="MobiDB-lite"/>
    </source>
</evidence>
<reference evidence="3" key="1">
    <citation type="journal article" date="2013" name="Genome Announc.">
        <title>Draft genome sequence of the grapevine dieback fungus Eutypa lata UCR-EL1.</title>
        <authorList>
            <person name="Blanco-Ulate B."/>
            <person name="Rolshausen P.E."/>
            <person name="Cantu D."/>
        </authorList>
    </citation>
    <scope>NUCLEOTIDE SEQUENCE [LARGE SCALE GENOMIC DNA]</scope>
    <source>
        <strain evidence="3">UCR-EL1</strain>
    </source>
</reference>
<protein>
    <submittedName>
        <fullName evidence="2">Uncharacterized protein</fullName>
    </submittedName>
</protein>
<accession>M7TIK5</accession>
<feature type="region of interest" description="Disordered" evidence="1">
    <location>
        <begin position="436"/>
        <end position="540"/>
    </location>
</feature>
<dbReference type="OrthoDB" id="284473at2759"/>
<keyword evidence="3" id="KW-1185">Reference proteome</keyword>
<feature type="compositionally biased region" description="Basic and acidic residues" evidence="1">
    <location>
        <begin position="329"/>
        <end position="339"/>
    </location>
</feature>
<evidence type="ECO:0000313" key="3">
    <source>
        <dbReference type="Proteomes" id="UP000012174"/>
    </source>
</evidence>
<gene>
    <name evidence="2" type="ORF">UCREL1_3189</name>
</gene>
<dbReference type="HOGENOM" id="CLU_013115_0_0_1"/>
<dbReference type="EMBL" id="KB706015">
    <property type="protein sequence ID" value="EMR69786.1"/>
    <property type="molecule type" value="Genomic_DNA"/>
</dbReference>
<dbReference type="AlphaFoldDB" id="M7TIK5"/>
<feature type="compositionally biased region" description="Basic and acidic residues" evidence="1">
    <location>
        <begin position="399"/>
        <end position="420"/>
    </location>
</feature>
<dbReference type="KEGG" id="ela:UCREL1_3189"/>
<evidence type="ECO:0000313" key="2">
    <source>
        <dbReference type="EMBL" id="EMR69786.1"/>
    </source>
</evidence>